<dbReference type="GO" id="GO:0004519">
    <property type="term" value="F:endonuclease activity"/>
    <property type="evidence" value="ECO:0007669"/>
    <property type="project" value="UniProtKB-KW"/>
</dbReference>
<dbReference type="GO" id="GO:0003676">
    <property type="term" value="F:nucleic acid binding"/>
    <property type="evidence" value="ECO:0007669"/>
    <property type="project" value="InterPro"/>
</dbReference>
<dbReference type="InterPro" id="IPR004875">
    <property type="entry name" value="DDE_SF_endonuclease_dom"/>
</dbReference>
<reference evidence="2 3" key="1">
    <citation type="journal article" date="2024" name="BMC Genomics">
        <title>De novo assembly and annotation of Popillia japonica's genome with initial clues to its potential as an invasive pest.</title>
        <authorList>
            <person name="Cucini C."/>
            <person name="Boschi S."/>
            <person name="Funari R."/>
            <person name="Cardaioli E."/>
            <person name="Iannotti N."/>
            <person name="Marturano G."/>
            <person name="Paoli F."/>
            <person name="Bruttini M."/>
            <person name="Carapelli A."/>
            <person name="Frati F."/>
            <person name="Nardi F."/>
        </authorList>
    </citation>
    <scope>NUCLEOTIDE SEQUENCE [LARGE SCALE GENOMIC DNA]</scope>
    <source>
        <strain evidence="2">DMR45628</strain>
    </source>
</reference>
<protein>
    <submittedName>
        <fullName evidence="2">DDE superfamily endonuclease</fullName>
    </submittedName>
</protein>
<dbReference type="Pfam" id="PF03184">
    <property type="entry name" value="DDE_1"/>
    <property type="match status" value="1"/>
</dbReference>
<comment type="caution">
    <text evidence="2">The sequence shown here is derived from an EMBL/GenBank/DDBJ whole genome shotgun (WGS) entry which is preliminary data.</text>
</comment>
<feature type="domain" description="DDE-1" evidence="1">
    <location>
        <begin position="10"/>
        <end position="89"/>
    </location>
</feature>
<keyword evidence="3" id="KW-1185">Reference proteome</keyword>
<keyword evidence="2" id="KW-0255">Endonuclease</keyword>
<keyword evidence="2" id="KW-0378">Hydrolase</keyword>
<dbReference type="AlphaFoldDB" id="A0AAW1LBY4"/>
<organism evidence="2 3">
    <name type="scientific">Popillia japonica</name>
    <name type="common">Japanese beetle</name>
    <dbReference type="NCBI Taxonomy" id="7064"/>
    <lineage>
        <taxon>Eukaryota</taxon>
        <taxon>Metazoa</taxon>
        <taxon>Ecdysozoa</taxon>
        <taxon>Arthropoda</taxon>
        <taxon>Hexapoda</taxon>
        <taxon>Insecta</taxon>
        <taxon>Pterygota</taxon>
        <taxon>Neoptera</taxon>
        <taxon>Endopterygota</taxon>
        <taxon>Coleoptera</taxon>
        <taxon>Polyphaga</taxon>
        <taxon>Scarabaeiformia</taxon>
        <taxon>Scarabaeidae</taxon>
        <taxon>Rutelinae</taxon>
        <taxon>Popillia</taxon>
    </lineage>
</organism>
<dbReference type="EMBL" id="JASPKY010000132">
    <property type="protein sequence ID" value="KAK9731462.1"/>
    <property type="molecule type" value="Genomic_DNA"/>
</dbReference>
<evidence type="ECO:0000313" key="3">
    <source>
        <dbReference type="Proteomes" id="UP001458880"/>
    </source>
</evidence>
<name>A0AAW1LBY4_POPJA</name>
<dbReference type="Proteomes" id="UP001458880">
    <property type="component" value="Unassembled WGS sequence"/>
</dbReference>
<proteinExistence type="predicted"/>
<gene>
    <name evidence="2" type="ORF">QE152_g13659</name>
</gene>
<evidence type="ECO:0000313" key="2">
    <source>
        <dbReference type="EMBL" id="KAK9731462.1"/>
    </source>
</evidence>
<evidence type="ECO:0000259" key="1">
    <source>
        <dbReference type="Pfam" id="PF03184"/>
    </source>
</evidence>
<accession>A0AAW1LBY4</accession>
<keyword evidence="2" id="KW-0540">Nuclease</keyword>
<sequence length="96" mass="11096">MDDSRGFPDEWLRHFASFTKPSADDAVLLIVDGHGSHKELAVITYARENHVHMLSIPPHTIHKLQPLDRTFMKLFKNCYNISFSLRMRAPQLLLPI</sequence>